<accession>A0AC34GT70</accession>
<proteinExistence type="predicted"/>
<evidence type="ECO:0000313" key="2">
    <source>
        <dbReference type="WBParaSite" id="ES5_v2.g7825.t1"/>
    </source>
</evidence>
<dbReference type="WBParaSite" id="ES5_v2.g7825.t1">
    <property type="protein sequence ID" value="ES5_v2.g7825.t1"/>
    <property type="gene ID" value="ES5_v2.g7825"/>
</dbReference>
<protein>
    <submittedName>
        <fullName evidence="2">E3 ubiquitin-protein ligase</fullName>
    </submittedName>
</protein>
<name>A0AC34GT70_9BILA</name>
<evidence type="ECO:0000313" key="1">
    <source>
        <dbReference type="Proteomes" id="UP000887579"/>
    </source>
</evidence>
<sequence length="1835" mass="211073">MNEDENPNPSGSRHQFSFSLERDPIAKDPPSNSQRYITPDDIKKMDEIAQNLSKHGCSFLESTVCSVNGCPKDMDINVFNATLKNDAKFLHEKLKTAMGYLEIPATSHNSLPTITSLNDLSRGYLKLILSGNGTFEDFINKLKKYHSAVRCNVVWRQNTVAYRCHTCGLNSCMSLCAQCFEEADHEGHDYSRFFSTCIFRQKVEDYYKTREPGFVGISVTTNDILNRGILPIINFITEISDAGSAVTDILIEFLLDKNFYHELCRKEITSDVEEIEAPDWRLLPELKKDIDSLTNLRLIRSIIPRTSLLHPLTIDCVLDELILYLIRIAFPQELIDMLLNLLYDTRYKEHFAKKFFSYYPYITAMVAQLLYELPPASREGGKVAERIVHISVQICSGSNICSWLQKEIDIIQCVLRSAIMMSVYKSRPAQLNHSPERFFSTGPADIISRYTSEWLIVAIEDNPFYEKNADLFVLTDTQNLLVHQPIAKTIFSSETLVEMYIRHIELFQGFTTEWRIASGEHRPHDWVISAQRSYNVEFEACSLPMHNLLQHATTPEDCQIFYSYLLESLNTWFKAIKLDKSPTDTNTPPYAITFHIPLHRHLATLIFQMQTHKCNGLLKQIIQNEAFLRKLVLHPIRIHVARAQYYAGMWLRNGQGMRIAVSHYCKPTITFSFQSADLIILRFAASNINQEYFLTCIINSFSLLDCFAYPDDREEIEVSADSRNLVTRKAWVSQLLDGALRLLLDLIIGRRDTEPDSNELVKEEMITLLARQDLPYSHVKAVIPSRGNICFDKQMEVFDDILNEVANFVEPDQDNSLQHGRYELKKEHFDENVCPVFCRLRSFGGLDYSEFVNRVDIHERAKSTNLPTSVSPWLGYRMYNFDQLYANRFEHVKSIAALLTQPSFFALMHHIINKVLTTDYYYSLVLQQAIYLLTLSVQFVKSKTFMECKPRLYHPNEFNEPAFFSAAHPSSIREAENPQKTVIKFFLKFFDGDRSLLVMLVELFVKSAKAQCPSASDRHIFELLKQFLDPIEEEKLVRIHGAGMEYVGRLLNILLKLDLDVRKEVFTVIESALVEPPESDEMEVDSGVAGAGASSVPSPADQATADRKAQLKAKKEAYLKKLQAKNSKMMQHHMETEGITQEEMNKFDTKTIKESTYQCPICSETTNHSLSNPIGLFVHTRPNAVIPNSLSAEEQITDIMQLAPTSSSSFHRLSIQPRRRFFDKRDELCLQVYSKSGTSSVKSLRFRTGIETRSCNHFAHLSCFKSYVDSIRNNPSPVIQIHFNVSCPMCRTPVNTILPLKMEYGREKIAADFDISDLNTVFDIKEFYSRRLRDPRPIFNDETLRRQSTEYRQAYEDFEDIAYRQLRSCYETPDSIDLVEKRFKGYSARLGYVQSNIDKLIMFTSMGLPLPSFTKGSVSEHILSGAITLSLSPDQDQILTHFNWLMDSIAKANYDGDSEMPPLLICDYQSVYLRCVALPLVDERFVDEDRKAYCLLLYRVMTTLCLTRAIQNTISKSSLTSVINEFIQNADFGSDDLISQSLQKVYQILRPLLIEVKNRLYLPLGTSNEEQQTFNTLQEMIEYTKKQAENILSYFLKFVFMLNKEVTKIDLTMPEKSVFLLNDIEGLHQMIVGKDGGDFAVMASSSRYFLEQLILSLINGEKVSQILVSETFNWRYRQLLNLPKEYDKLFSAFFGQKCENCHRPPKHQMLCLLCGAFMCLNRCNESDDRSSETETYIERHTISCGAGCACYLSLNSTMIVINYYRVAVLWGTVYLDSHGEEDRNLIRGKPLFLSDNRIKQLQRCWLTQDLENRSNLRWFSLDQLSLALKQSHHNL</sequence>
<dbReference type="Proteomes" id="UP000887579">
    <property type="component" value="Unplaced"/>
</dbReference>
<reference evidence="2" key="1">
    <citation type="submission" date="2022-11" db="UniProtKB">
        <authorList>
            <consortium name="WormBaseParasite"/>
        </authorList>
    </citation>
    <scope>IDENTIFICATION</scope>
</reference>
<organism evidence="1 2">
    <name type="scientific">Panagrolaimus sp. ES5</name>
    <dbReference type="NCBI Taxonomy" id="591445"/>
    <lineage>
        <taxon>Eukaryota</taxon>
        <taxon>Metazoa</taxon>
        <taxon>Ecdysozoa</taxon>
        <taxon>Nematoda</taxon>
        <taxon>Chromadorea</taxon>
        <taxon>Rhabditida</taxon>
        <taxon>Tylenchina</taxon>
        <taxon>Panagrolaimomorpha</taxon>
        <taxon>Panagrolaimoidea</taxon>
        <taxon>Panagrolaimidae</taxon>
        <taxon>Panagrolaimus</taxon>
    </lineage>
</organism>